<dbReference type="Proteomes" id="UP000247647">
    <property type="component" value="Unassembled WGS sequence"/>
</dbReference>
<dbReference type="AlphaFoldDB" id="A0A318YGM1"/>
<reference evidence="1" key="1">
    <citation type="submission" date="2016-12" db="EMBL/GenBank/DDBJ databases">
        <title>The genomes of Aspergillus section Nigri reveals drivers in fungal speciation.</title>
        <authorList>
            <consortium name="DOE Joint Genome Institute"/>
            <person name="Vesth T.C."/>
            <person name="Nybo J."/>
            <person name="Theobald S."/>
            <person name="Brandl J."/>
            <person name="Frisvad J.C."/>
            <person name="Nielsen K.F."/>
            <person name="Lyhne E.K."/>
            <person name="Kogle M.E."/>
            <person name="Kuo A."/>
            <person name="Riley R."/>
            <person name="Clum A."/>
            <person name="Nolan M."/>
            <person name="Lipzen A."/>
            <person name="Salamov A."/>
            <person name="Henrissat B."/>
            <person name="Wiebenga A."/>
            <person name="De Vries R.P."/>
            <person name="Grigoriev I.V."/>
            <person name="Mortensen U.H."/>
            <person name="Andersen M.R."/>
            <person name="Baker S.E."/>
        </authorList>
    </citation>
    <scope>NUCLEOTIDE SEQUENCE [LARGE SCALE GENOMIC DNA]</scope>
    <source>
        <strain evidence="1">CBS 115656</strain>
    </source>
</reference>
<dbReference type="GeneID" id="37126129"/>
<sequence length="62" mass="6908">MKRVKDPSTAKRAHANVERLRCGDATRANFLLGSLRYTLLTHGGRILPPTGPDWNLRALPAR</sequence>
<protein>
    <submittedName>
        <fullName evidence="1">Uncharacterized protein</fullName>
    </submittedName>
</protein>
<evidence type="ECO:0000313" key="1">
    <source>
        <dbReference type="EMBL" id="PYH32847.1"/>
    </source>
</evidence>
<dbReference type="RefSeq" id="XP_025478325.1">
    <property type="nucleotide sequence ID" value="XM_025623673.1"/>
</dbReference>
<gene>
    <name evidence="1" type="ORF">BO87DRAFT_377907</name>
</gene>
<keyword evidence="2" id="KW-1185">Reference proteome</keyword>
<dbReference type="EMBL" id="KZ821466">
    <property type="protein sequence ID" value="PYH32847.1"/>
    <property type="molecule type" value="Genomic_DNA"/>
</dbReference>
<dbReference type="OrthoDB" id="10321326at2759"/>
<proteinExistence type="predicted"/>
<evidence type="ECO:0000313" key="2">
    <source>
        <dbReference type="Proteomes" id="UP000247647"/>
    </source>
</evidence>
<name>A0A318YGM1_ASPNB</name>
<organism evidence="1 2">
    <name type="scientific">Aspergillus neoniger (strain CBS 115656)</name>
    <dbReference type="NCBI Taxonomy" id="1448310"/>
    <lineage>
        <taxon>Eukaryota</taxon>
        <taxon>Fungi</taxon>
        <taxon>Dikarya</taxon>
        <taxon>Ascomycota</taxon>
        <taxon>Pezizomycotina</taxon>
        <taxon>Eurotiomycetes</taxon>
        <taxon>Eurotiomycetidae</taxon>
        <taxon>Eurotiales</taxon>
        <taxon>Aspergillaceae</taxon>
        <taxon>Aspergillus</taxon>
        <taxon>Aspergillus subgen. Circumdati</taxon>
    </lineage>
</organism>
<accession>A0A318YGM1</accession>